<dbReference type="eggNOG" id="ENOG502ZNY9">
    <property type="taxonomic scope" value="Bacteria"/>
</dbReference>
<reference evidence="2" key="1">
    <citation type="submission" date="2012-04" db="EMBL/GenBank/DDBJ databases">
        <title>Finished genome of Dactylococcopsis salina PCC 8305.</title>
        <authorList>
            <consortium name="US DOE Joint Genome Institute"/>
            <person name="Gugger M."/>
            <person name="Coursin T."/>
            <person name="Rippka R."/>
            <person name="Tandeau De Marsac N."/>
            <person name="Huntemann M."/>
            <person name="Wei C.-L."/>
            <person name="Han J."/>
            <person name="Detter J.C."/>
            <person name="Han C."/>
            <person name="Tapia R."/>
            <person name="Daligault H."/>
            <person name="Chen A."/>
            <person name="Krypides N."/>
            <person name="Mavromatis K."/>
            <person name="Markowitz V."/>
            <person name="Szeto E."/>
            <person name="Ivanova N."/>
            <person name="Ovchinnikova G."/>
            <person name="Pagani I."/>
            <person name="Pati A."/>
            <person name="Goodwin L."/>
            <person name="Peters L."/>
            <person name="Pitluck S."/>
            <person name="Woyke T."/>
            <person name="Kerfeld C."/>
        </authorList>
    </citation>
    <scope>NUCLEOTIDE SEQUENCE [LARGE SCALE GENOMIC DNA]</scope>
    <source>
        <strain evidence="2">PCC 8305</strain>
    </source>
</reference>
<dbReference type="HOGENOM" id="CLU_099414_0_0_3"/>
<dbReference type="PATRIC" id="fig|13035.3.peg.400"/>
<accession>K9YSR4</accession>
<organism evidence="2 3">
    <name type="scientific">Dactylococcopsis salina (strain PCC 8305)</name>
    <name type="common">Myxobactron salinum</name>
    <dbReference type="NCBI Taxonomy" id="13035"/>
    <lineage>
        <taxon>Bacteria</taxon>
        <taxon>Bacillati</taxon>
        <taxon>Cyanobacteriota</taxon>
        <taxon>Cyanophyceae</taxon>
        <taxon>Nodosilineales</taxon>
        <taxon>Cymatolegaceae</taxon>
        <taxon>Dactylococcopsis</taxon>
    </lineage>
</organism>
<keyword evidence="3" id="KW-1185">Reference proteome</keyword>
<protein>
    <recommendedName>
        <fullName evidence="4">Tetratricopeptide repeat protein</fullName>
    </recommendedName>
</protein>
<evidence type="ECO:0008006" key="4">
    <source>
        <dbReference type="Google" id="ProtNLM"/>
    </source>
</evidence>
<evidence type="ECO:0000313" key="3">
    <source>
        <dbReference type="Proteomes" id="UP000010482"/>
    </source>
</evidence>
<dbReference type="SUPFAM" id="SSF48452">
    <property type="entry name" value="TPR-like"/>
    <property type="match status" value="1"/>
</dbReference>
<name>K9YSR4_DACS8</name>
<gene>
    <name evidence="2" type="ORF">Dacsa_0355</name>
</gene>
<evidence type="ECO:0000256" key="1">
    <source>
        <dbReference type="SAM" id="SignalP"/>
    </source>
</evidence>
<proteinExistence type="predicted"/>
<evidence type="ECO:0000313" key="2">
    <source>
        <dbReference type="EMBL" id="AFZ49148.1"/>
    </source>
</evidence>
<feature type="signal peptide" evidence="1">
    <location>
        <begin position="1"/>
        <end position="28"/>
    </location>
</feature>
<dbReference type="Gene3D" id="1.25.40.10">
    <property type="entry name" value="Tetratricopeptide repeat domain"/>
    <property type="match status" value="1"/>
</dbReference>
<dbReference type="InterPro" id="IPR011990">
    <property type="entry name" value="TPR-like_helical_dom_sf"/>
</dbReference>
<dbReference type="STRING" id="13035.Dacsa_0355"/>
<dbReference type="OrthoDB" id="511540at2"/>
<sequence length="177" mass="19909">MLFFKVRSVTLSSLLLLPLLFFSTPLIAQTPPESDEETSEDLRPNTLLSLEGGEDLMTEATKAIDEGNYDLAKEKLQSARRVFNQLSNFYQQLAGSFQGVNNQVSEEQRQQALQAAEMRDRATYQLALVHRAQKETALAVPLFIQVIRSQNPTSELGKKSYQQLRELGFVKSPFPGN</sequence>
<dbReference type="EMBL" id="CP003944">
    <property type="protein sequence ID" value="AFZ49148.1"/>
    <property type="molecule type" value="Genomic_DNA"/>
</dbReference>
<dbReference type="AlphaFoldDB" id="K9YSR4"/>
<feature type="chain" id="PRO_5003938918" description="Tetratricopeptide repeat protein" evidence="1">
    <location>
        <begin position="29"/>
        <end position="177"/>
    </location>
</feature>
<keyword evidence="1" id="KW-0732">Signal</keyword>
<dbReference type="KEGG" id="dsl:Dacsa_0355"/>
<dbReference type="RefSeq" id="WP_015228161.1">
    <property type="nucleotide sequence ID" value="NC_019780.1"/>
</dbReference>
<dbReference type="Proteomes" id="UP000010482">
    <property type="component" value="Chromosome"/>
</dbReference>